<dbReference type="Proteomes" id="UP000294576">
    <property type="component" value="Unassembled WGS sequence"/>
</dbReference>
<evidence type="ECO:0000256" key="7">
    <source>
        <dbReference type="ARBA" id="ARBA00023136"/>
    </source>
</evidence>
<dbReference type="GO" id="GO:0006508">
    <property type="term" value="P:proteolysis"/>
    <property type="evidence" value="ECO:0007669"/>
    <property type="project" value="UniProtKB-KW"/>
</dbReference>
<dbReference type="RefSeq" id="WP_132568587.1">
    <property type="nucleotide sequence ID" value="NZ_SMBH01000031.1"/>
</dbReference>
<dbReference type="GO" id="GO:0034040">
    <property type="term" value="F:ATPase-coupled lipid transmembrane transporter activity"/>
    <property type="evidence" value="ECO:0007669"/>
    <property type="project" value="TreeGrafter"/>
</dbReference>
<dbReference type="GO" id="GO:0016887">
    <property type="term" value="F:ATP hydrolysis activity"/>
    <property type="evidence" value="ECO:0007669"/>
    <property type="project" value="InterPro"/>
</dbReference>
<keyword evidence="4" id="KW-0547">Nucleotide-binding</keyword>
<dbReference type="InterPro" id="IPR003593">
    <property type="entry name" value="AAA+_ATPase"/>
</dbReference>
<feature type="region of interest" description="Disordered" evidence="8">
    <location>
        <begin position="554"/>
        <end position="578"/>
    </location>
</feature>
<dbReference type="Gene3D" id="1.20.1560.10">
    <property type="entry name" value="ABC transporter type 1, transmembrane domain"/>
    <property type="match status" value="1"/>
</dbReference>
<evidence type="ECO:0000256" key="2">
    <source>
        <dbReference type="ARBA" id="ARBA00005417"/>
    </source>
</evidence>
<dbReference type="PANTHER" id="PTHR24221:SF248">
    <property type="entry name" value="ABC TRANSPORTER TRANSMEMBRANE REGION"/>
    <property type="match status" value="1"/>
</dbReference>
<evidence type="ECO:0000313" key="13">
    <source>
        <dbReference type="Proteomes" id="UP000294576"/>
    </source>
</evidence>
<organism evidence="12 13">
    <name type="scientific">Rhizobium sullae</name>
    <name type="common">Rhizobium hedysari</name>
    <dbReference type="NCBI Taxonomy" id="50338"/>
    <lineage>
        <taxon>Bacteria</taxon>
        <taxon>Pseudomonadati</taxon>
        <taxon>Pseudomonadota</taxon>
        <taxon>Alphaproteobacteria</taxon>
        <taxon>Hyphomicrobiales</taxon>
        <taxon>Rhizobiaceae</taxon>
        <taxon>Rhizobium/Agrobacterium group</taxon>
        <taxon>Rhizobium</taxon>
    </lineage>
</organism>
<dbReference type="Pfam" id="PF00005">
    <property type="entry name" value="ABC_tran"/>
    <property type="match status" value="1"/>
</dbReference>
<dbReference type="InterPro" id="IPR036640">
    <property type="entry name" value="ABC1_TM_sf"/>
</dbReference>
<feature type="domain" description="ABC transmembrane type-1" evidence="11">
    <location>
        <begin position="19"/>
        <end position="293"/>
    </location>
</feature>
<feature type="transmembrane region" description="Helical" evidence="9">
    <location>
        <begin position="20"/>
        <end position="42"/>
    </location>
</feature>
<dbReference type="GO" id="GO:0005886">
    <property type="term" value="C:plasma membrane"/>
    <property type="evidence" value="ECO:0007669"/>
    <property type="project" value="UniProtKB-SubCell"/>
</dbReference>
<dbReference type="InterPro" id="IPR027417">
    <property type="entry name" value="P-loop_NTPase"/>
</dbReference>
<keyword evidence="12" id="KW-0378">Hydrolase</keyword>
<dbReference type="AlphaFoldDB" id="A0A4R3PWJ1"/>
<dbReference type="GO" id="GO:0030256">
    <property type="term" value="C:type I protein secretion system complex"/>
    <property type="evidence" value="ECO:0007669"/>
    <property type="project" value="InterPro"/>
</dbReference>
<comment type="caution">
    <text evidence="12">The sequence shown here is derived from an EMBL/GenBank/DDBJ whole genome shotgun (WGS) entry which is preliminary data.</text>
</comment>
<feature type="domain" description="ABC transporter" evidence="10">
    <location>
        <begin position="324"/>
        <end position="559"/>
    </location>
</feature>
<dbReference type="GO" id="GO:0008233">
    <property type="term" value="F:peptidase activity"/>
    <property type="evidence" value="ECO:0007669"/>
    <property type="project" value="UniProtKB-KW"/>
</dbReference>
<dbReference type="PANTHER" id="PTHR24221">
    <property type="entry name" value="ATP-BINDING CASSETTE SUB-FAMILY B"/>
    <property type="match status" value="1"/>
</dbReference>
<evidence type="ECO:0000256" key="6">
    <source>
        <dbReference type="ARBA" id="ARBA00022989"/>
    </source>
</evidence>
<evidence type="ECO:0000256" key="8">
    <source>
        <dbReference type="SAM" id="MobiDB-lite"/>
    </source>
</evidence>
<dbReference type="GO" id="GO:0140359">
    <property type="term" value="F:ABC-type transporter activity"/>
    <property type="evidence" value="ECO:0007669"/>
    <property type="project" value="InterPro"/>
</dbReference>
<dbReference type="NCBIfam" id="TIGR01842">
    <property type="entry name" value="type_I_sec_PrtD"/>
    <property type="match status" value="1"/>
</dbReference>
<dbReference type="GO" id="GO:0005524">
    <property type="term" value="F:ATP binding"/>
    <property type="evidence" value="ECO:0007669"/>
    <property type="project" value="UniProtKB-KW"/>
</dbReference>
<dbReference type="Pfam" id="PF00664">
    <property type="entry name" value="ABC_membrane"/>
    <property type="match status" value="1"/>
</dbReference>
<evidence type="ECO:0000256" key="9">
    <source>
        <dbReference type="SAM" id="Phobius"/>
    </source>
</evidence>
<evidence type="ECO:0000259" key="11">
    <source>
        <dbReference type="PROSITE" id="PS50929"/>
    </source>
</evidence>
<keyword evidence="5 12" id="KW-0067">ATP-binding</keyword>
<evidence type="ECO:0000256" key="5">
    <source>
        <dbReference type="ARBA" id="ARBA00022840"/>
    </source>
</evidence>
<feature type="transmembrane region" description="Helical" evidence="9">
    <location>
        <begin position="126"/>
        <end position="144"/>
    </location>
</feature>
<dbReference type="PROSITE" id="PS50929">
    <property type="entry name" value="ABC_TM1F"/>
    <property type="match status" value="1"/>
</dbReference>
<evidence type="ECO:0000256" key="1">
    <source>
        <dbReference type="ARBA" id="ARBA00004651"/>
    </source>
</evidence>
<feature type="compositionally biased region" description="Low complexity" evidence="8">
    <location>
        <begin position="561"/>
        <end position="578"/>
    </location>
</feature>
<dbReference type="SUPFAM" id="SSF52540">
    <property type="entry name" value="P-loop containing nucleoside triphosphate hydrolases"/>
    <property type="match status" value="1"/>
</dbReference>
<dbReference type="Gene3D" id="3.40.50.300">
    <property type="entry name" value="P-loop containing nucleotide triphosphate hydrolases"/>
    <property type="match status" value="1"/>
</dbReference>
<dbReference type="PROSITE" id="PS00211">
    <property type="entry name" value="ABC_TRANSPORTER_1"/>
    <property type="match status" value="1"/>
</dbReference>
<gene>
    <name evidence="12" type="ORF">EV132_13127</name>
</gene>
<proteinExistence type="inferred from homology"/>
<dbReference type="SUPFAM" id="SSF90123">
    <property type="entry name" value="ABC transporter transmembrane region"/>
    <property type="match status" value="1"/>
</dbReference>
<keyword evidence="12" id="KW-0645">Protease</keyword>
<reference evidence="12 13" key="1">
    <citation type="submission" date="2019-03" db="EMBL/GenBank/DDBJ databases">
        <title>Genomic Encyclopedia of Type Strains, Phase IV (KMG-V): Genome sequencing to study the core and pangenomes of soil and plant-associated prokaryotes.</title>
        <authorList>
            <person name="Whitman W."/>
        </authorList>
    </citation>
    <scope>NUCLEOTIDE SEQUENCE [LARGE SCALE GENOMIC DNA]</scope>
    <source>
        <strain evidence="12 13">Hc14</strain>
    </source>
</reference>
<dbReference type="InterPro" id="IPR003439">
    <property type="entry name" value="ABC_transporter-like_ATP-bd"/>
</dbReference>
<feature type="transmembrane region" description="Helical" evidence="9">
    <location>
        <begin position="54"/>
        <end position="71"/>
    </location>
</feature>
<protein>
    <submittedName>
        <fullName evidence="12">ATP-binding cassette subfamily C protein/ATP-binding cassette subfamily C exporter for protease/lipase/ATP-binding cassette subfamily C protein EexD</fullName>
    </submittedName>
</protein>
<comment type="similarity">
    <text evidence="2">Belongs to the ABC transporter superfamily.</text>
</comment>
<dbReference type="InterPro" id="IPR010128">
    <property type="entry name" value="ATPase_T1SS_PrtD-like"/>
</dbReference>
<comment type="subcellular location">
    <subcellularLocation>
        <location evidence="1">Cell membrane</location>
        <topology evidence="1">Multi-pass membrane protein</topology>
    </subcellularLocation>
</comment>
<evidence type="ECO:0000256" key="3">
    <source>
        <dbReference type="ARBA" id="ARBA00022692"/>
    </source>
</evidence>
<evidence type="ECO:0000259" key="10">
    <source>
        <dbReference type="PROSITE" id="PS50893"/>
    </source>
</evidence>
<dbReference type="InterPro" id="IPR017871">
    <property type="entry name" value="ABC_transporter-like_CS"/>
</dbReference>
<dbReference type="EMBL" id="SMBH01000031">
    <property type="protein sequence ID" value="TCU06816.1"/>
    <property type="molecule type" value="Genomic_DNA"/>
</dbReference>
<keyword evidence="7 9" id="KW-0472">Membrane</keyword>
<keyword evidence="6 9" id="KW-1133">Transmembrane helix</keyword>
<dbReference type="GO" id="GO:0030253">
    <property type="term" value="P:protein secretion by the type I secretion system"/>
    <property type="evidence" value="ECO:0007669"/>
    <property type="project" value="InterPro"/>
</dbReference>
<sequence>MRPSAFADCMQQMRSQMPAIVVFSVASNLLTLISSIYMMQVFDRILSTGSYDTLFWLTFAALVGLAAFGALEHVRRRMLARAGTWFEARLSTPVIKHCMDAHLAGLRSEASYADISDLKAFISGEAILAFLDAPWMPLFIFLLWFMHPALGILALCGAVLLFGLAVLNEAMTRRKSMSAAGEFRSLQQDAQQLVEQADSVRPLGMVSSMLFRWKERQKYVQENSSGSQAVTELISTTTKTTRMALQILIMGIGAYLVLKSELTSGGMIASSIILGKALSPVERALGAWRGWVSARKARSNLVGLFGALPEEKSRTPLPVPAGRLTIQGLRYGARGVEEPILKRLDLAIEPGTTCGIIGASGSGKSTLCRLIVGAWKPSGGHVRLDGADVSIWDSDELGRHVGYLPQEPKLFPGTIAENIARMGRINAEAVARAARLADVHQMILRLPQGYETDVGAQGHKLSGGQRQRIALARAFYGDPVLLVLDEPNANLDGQGEDALLRALLEQKQRGKTILIVAHQPSALRTADMLVVLGDGIIQSQGPRNEVLRNLTVRPHSSQHGAETQPSARPAAAAELRAD</sequence>
<feature type="transmembrane region" description="Helical" evidence="9">
    <location>
        <begin position="150"/>
        <end position="167"/>
    </location>
</feature>
<accession>A0A4R3PWJ1</accession>
<dbReference type="InterPro" id="IPR011527">
    <property type="entry name" value="ABC1_TM_dom"/>
</dbReference>
<dbReference type="PROSITE" id="PS50893">
    <property type="entry name" value="ABC_TRANSPORTER_2"/>
    <property type="match status" value="1"/>
</dbReference>
<evidence type="ECO:0000313" key="12">
    <source>
        <dbReference type="EMBL" id="TCU06816.1"/>
    </source>
</evidence>
<dbReference type="SMART" id="SM00382">
    <property type="entry name" value="AAA"/>
    <property type="match status" value="1"/>
</dbReference>
<keyword evidence="3 9" id="KW-0812">Transmembrane</keyword>
<dbReference type="InterPro" id="IPR039421">
    <property type="entry name" value="Type_1_exporter"/>
</dbReference>
<evidence type="ECO:0000256" key="4">
    <source>
        <dbReference type="ARBA" id="ARBA00022741"/>
    </source>
</evidence>
<name>A0A4R3PWJ1_RHISU</name>